<feature type="transmembrane region" description="Helical" evidence="1">
    <location>
        <begin position="273"/>
        <end position="292"/>
    </location>
</feature>
<evidence type="ECO:0000313" key="3">
    <source>
        <dbReference type="EMBL" id="CAE4638730.1"/>
    </source>
</evidence>
<feature type="transmembrane region" description="Helical" evidence="1">
    <location>
        <begin position="341"/>
        <end position="360"/>
    </location>
</feature>
<keyword evidence="1" id="KW-0812">Transmembrane</keyword>
<proteinExistence type="predicted"/>
<gene>
    <name evidence="2" type="ORF">AMON00008_LOCUS46976</name>
    <name evidence="3" type="ORF">AMON00008_LOCUS46982</name>
</gene>
<feature type="transmembrane region" description="Helical" evidence="1">
    <location>
        <begin position="372"/>
        <end position="394"/>
    </location>
</feature>
<keyword evidence="1" id="KW-1133">Transmembrane helix</keyword>
<organism evidence="2">
    <name type="scientific">Alexandrium monilatum</name>
    <dbReference type="NCBI Taxonomy" id="311494"/>
    <lineage>
        <taxon>Eukaryota</taxon>
        <taxon>Sar</taxon>
        <taxon>Alveolata</taxon>
        <taxon>Dinophyceae</taxon>
        <taxon>Gonyaulacales</taxon>
        <taxon>Pyrocystaceae</taxon>
        <taxon>Alexandrium</taxon>
    </lineage>
</organism>
<name>A0A6T1J9L4_9DINO</name>
<accession>A0A6T1J9L4</accession>
<evidence type="ECO:0000256" key="1">
    <source>
        <dbReference type="SAM" id="Phobius"/>
    </source>
</evidence>
<reference evidence="2" key="1">
    <citation type="submission" date="2021-01" db="EMBL/GenBank/DDBJ databases">
        <authorList>
            <person name="Corre E."/>
            <person name="Pelletier E."/>
            <person name="Niang G."/>
            <person name="Scheremetjew M."/>
            <person name="Finn R."/>
            <person name="Kale V."/>
            <person name="Holt S."/>
            <person name="Cochrane G."/>
            <person name="Meng A."/>
            <person name="Brown T."/>
            <person name="Cohen L."/>
        </authorList>
    </citation>
    <scope>NUCLEOTIDE SEQUENCE</scope>
    <source>
        <strain evidence="2">CCMP3105</strain>
    </source>
</reference>
<dbReference type="AlphaFoldDB" id="A0A6T1J9L4"/>
<dbReference type="EMBL" id="HBNR01066491">
    <property type="protein sequence ID" value="CAE4638730.1"/>
    <property type="molecule type" value="Transcribed_RNA"/>
</dbReference>
<protein>
    <submittedName>
        <fullName evidence="2">Uncharacterized protein</fullName>
    </submittedName>
</protein>
<sequence length="429" mass="46692">MECCTHVPQEDKTCAGITTEMAVETPRNVVRVGHKRVAAASGDTADPCDIELCNEMSCQVSCQPTVRTLRSSDKPKFQGLTLRGLPERLRPSPDPGFPLADVMLIVVGAGAEAEELRRRRLAAGGHLCVLQTERLPRGATVSDGYFWRTPHAQGHFIEQTGTQRFNTAVRQPGQVRDSCLPESWNIGTPGPDVHVLAADEEYVLILDESGERVGTYVMGMDGMFLWGLSGKVVLAGDAFASLGGACDTMEKARAEDVSVANEEAKAYVTIRPLWAAVWSFIYVCTLVPYFMVGAELEPRLDGSGLPLWRAWLGTWAPQFSIGALENGITGALTGVHLPRDLSYMTATLATVVITPVYLFAVDVGGTRYNKATFLTAVALTTVSMPVVAAIQFLAPRLSRRVRQSVRPGKWAWKRQALWALWVLNSSLGS</sequence>
<keyword evidence="1" id="KW-0472">Membrane</keyword>
<evidence type="ECO:0000313" key="2">
    <source>
        <dbReference type="EMBL" id="CAE4638718.1"/>
    </source>
</evidence>
<dbReference type="EMBL" id="HBNR01066485">
    <property type="protein sequence ID" value="CAE4638718.1"/>
    <property type="molecule type" value="Transcribed_RNA"/>
</dbReference>